<evidence type="ECO:0000256" key="3">
    <source>
        <dbReference type="ARBA" id="ARBA00022448"/>
    </source>
</evidence>
<dbReference type="eggNOG" id="COG1115">
    <property type="taxonomic scope" value="Bacteria"/>
</dbReference>
<dbReference type="Gene3D" id="1.20.1740.10">
    <property type="entry name" value="Amino acid/polyamine transporter I"/>
    <property type="match status" value="1"/>
</dbReference>
<evidence type="ECO:0000256" key="4">
    <source>
        <dbReference type="ARBA" id="ARBA00022475"/>
    </source>
</evidence>
<evidence type="ECO:0000256" key="6">
    <source>
        <dbReference type="ARBA" id="ARBA00022989"/>
    </source>
</evidence>
<dbReference type="InterPro" id="IPR001463">
    <property type="entry name" value="Na/Ala_symport"/>
</dbReference>
<name>A0A095VTW5_9GAMM</name>
<dbReference type="Pfam" id="PF01235">
    <property type="entry name" value="Na_Ala_symp"/>
    <property type="match status" value="1"/>
</dbReference>
<dbReference type="PRINTS" id="PR00175">
    <property type="entry name" value="NAALASMPORT"/>
</dbReference>
<organism evidence="9 10">
    <name type="scientific">Pseudohaliea rubra DSM 19751</name>
    <dbReference type="NCBI Taxonomy" id="1265313"/>
    <lineage>
        <taxon>Bacteria</taxon>
        <taxon>Pseudomonadati</taxon>
        <taxon>Pseudomonadota</taxon>
        <taxon>Gammaproteobacteria</taxon>
        <taxon>Cellvibrionales</taxon>
        <taxon>Halieaceae</taxon>
        <taxon>Pseudohaliea</taxon>
    </lineage>
</organism>
<evidence type="ECO:0000256" key="5">
    <source>
        <dbReference type="ARBA" id="ARBA00022692"/>
    </source>
</evidence>
<keyword evidence="6 8" id="KW-1133">Transmembrane helix</keyword>
<feature type="transmembrane region" description="Helical" evidence="8">
    <location>
        <begin position="252"/>
        <end position="270"/>
    </location>
</feature>
<dbReference type="GO" id="GO:0005886">
    <property type="term" value="C:plasma membrane"/>
    <property type="evidence" value="ECO:0007669"/>
    <property type="project" value="UniProtKB-SubCell"/>
</dbReference>
<comment type="subcellular location">
    <subcellularLocation>
        <location evidence="8">Cell inner membrane</location>
        <topology evidence="8">Multi-pass membrane protein</topology>
    </subcellularLocation>
    <subcellularLocation>
        <location evidence="1">Cell membrane</location>
        <topology evidence="1">Multi-pass membrane protein</topology>
    </subcellularLocation>
</comment>
<dbReference type="NCBIfam" id="TIGR00835">
    <property type="entry name" value="agcS"/>
    <property type="match status" value="1"/>
</dbReference>
<evidence type="ECO:0000256" key="7">
    <source>
        <dbReference type="ARBA" id="ARBA00023136"/>
    </source>
</evidence>
<evidence type="ECO:0000256" key="2">
    <source>
        <dbReference type="ARBA" id="ARBA00009261"/>
    </source>
</evidence>
<dbReference type="RefSeq" id="WP_035516502.1">
    <property type="nucleotide sequence ID" value="NZ_KN234766.1"/>
</dbReference>
<evidence type="ECO:0008006" key="11">
    <source>
        <dbReference type="Google" id="ProtNLM"/>
    </source>
</evidence>
<dbReference type="HOGENOM" id="CLU_024867_1_1_6"/>
<keyword evidence="3 8" id="KW-0813">Transport</keyword>
<dbReference type="PANTHER" id="PTHR30330">
    <property type="entry name" value="AGSS FAMILY TRANSPORTER, SODIUM-ALANINE"/>
    <property type="match status" value="1"/>
</dbReference>
<reference evidence="9 10" key="1">
    <citation type="journal article" date="2014" name="Genome Announc.">
        <title>Genome Sequence of Gammaproteobacterial Pseudohaliea rubra Type Strain DSM 19751, Isolated from Coastal Seawater of the Mediterranean Sea.</title>
        <authorList>
            <person name="Spring S."/>
            <person name="Fiebig A."/>
            <person name="Riedel T."/>
            <person name="Goker M."/>
            <person name="Klenk H.P."/>
        </authorList>
    </citation>
    <scope>NUCLEOTIDE SEQUENCE [LARGE SCALE GENOMIC DNA]</scope>
    <source>
        <strain evidence="9 10">DSM 19751</strain>
    </source>
</reference>
<evidence type="ECO:0000313" key="10">
    <source>
        <dbReference type="Proteomes" id="UP000029640"/>
    </source>
</evidence>
<dbReference type="AlphaFoldDB" id="A0A095VTW5"/>
<proteinExistence type="inferred from homology"/>
<feature type="transmembrane region" description="Helical" evidence="8">
    <location>
        <begin position="146"/>
        <end position="166"/>
    </location>
</feature>
<feature type="transmembrane region" description="Helical" evidence="8">
    <location>
        <begin position="212"/>
        <end position="232"/>
    </location>
</feature>
<keyword evidence="10" id="KW-1185">Reference proteome</keyword>
<keyword evidence="8" id="KW-0769">Symport</keyword>
<keyword evidence="7 8" id="KW-0472">Membrane</keyword>
<evidence type="ECO:0000256" key="1">
    <source>
        <dbReference type="ARBA" id="ARBA00004651"/>
    </source>
</evidence>
<sequence length="449" mass="47407">METLEALSLTFVNAVWSTPLVLLLLGGGLFFAIYSRGMPYRHLGHAFGIMLGRYDQPDEQGELSHGQALAAALSGTMGLGNISGVALAISAGGPGAVFWMWVSATVGIATKFFTCSLGVMYRGHDDLGRLQGGPMYIIREALPRRYYPLAILFSVAGLIGTLPIFQANQLTALVRENFLPAGAAPGYFNLIVGCLIAALVAAVIFGGLRRVAAVAVALLPTMVIIYLAMTLLVLGLHAEQVPGLFARIVGEAFQPTAVTGGLLGVILIGISRGAFSNEAGVGTEVMAHGAAKTNEPVREGLVAMLGPVADTLIVCTCTALVVLLAGDWQGSEGLSGITLTAGAFRNELGIPGAVLLGVVTLILSTTTMFTCWYYGAKCFGFLFGANIQHHFRWFYVIAVVFGAAVSIDVVFNIISGCYGLMAIPTMIVSLRLAPRVRAAAVEYFRRHPY</sequence>
<feature type="transmembrane region" description="Helical" evidence="8">
    <location>
        <begin position="395"/>
        <end position="421"/>
    </location>
</feature>
<keyword evidence="5 8" id="KW-0812">Transmembrane</keyword>
<protein>
    <recommendedName>
        <fullName evidence="11">Sodium/alanine symporter</fullName>
    </recommendedName>
</protein>
<dbReference type="GO" id="GO:0005283">
    <property type="term" value="F:amino acid:sodium symporter activity"/>
    <property type="evidence" value="ECO:0007669"/>
    <property type="project" value="InterPro"/>
</dbReference>
<keyword evidence="4" id="KW-1003">Cell membrane</keyword>
<evidence type="ECO:0000256" key="8">
    <source>
        <dbReference type="RuleBase" id="RU363064"/>
    </source>
</evidence>
<dbReference type="Proteomes" id="UP000029640">
    <property type="component" value="Unassembled WGS sequence"/>
</dbReference>
<dbReference type="PANTHER" id="PTHR30330:SF3">
    <property type="entry name" value="TRANSCRIPTIONAL REGULATOR, LRP FAMILY"/>
    <property type="match status" value="1"/>
</dbReference>
<feature type="transmembrane region" description="Helical" evidence="8">
    <location>
        <begin position="98"/>
        <end position="121"/>
    </location>
</feature>
<feature type="transmembrane region" description="Helical" evidence="8">
    <location>
        <begin position="14"/>
        <end position="34"/>
    </location>
</feature>
<keyword evidence="8" id="KW-0997">Cell inner membrane</keyword>
<feature type="transmembrane region" description="Helical" evidence="8">
    <location>
        <begin position="186"/>
        <end position="205"/>
    </location>
</feature>
<gene>
    <name evidence="9" type="ORF">HRUBRA_00568</name>
</gene>
<dbReference type="EMBL" id="AUVB01000016">
    <property type="protein sequence ID" value="KGE04815.1"/>
    <property type="molecule type" value="Genomic_DNA"/>
</dbReference>
<feature type="transmembrane region" description="Helical" evidence="8">
    <location>
        <begin position="353"/>
        <end position="375"/>
    </location>
</feature>
<evidence type="ECO:0000313" key="9">
    <source>
        <dbReference type="EMBL" id="KGE04815.1"/>
    </source>
</evidence>
<accession>A0A095VTW5</accession>
<comment type="similarity">
    <text evidence="2 8">Belongs to the alanine or glycine:cation symporter (AGCS) (TC 2.A.25) family.</text>
</comment>
<comment type="caution">
    <text evidence="9">The sequence shown here is derived from an EMBL/GenBank/DDBJ whole genome shotgun (WGS) entry which is preliminary data.</text>
</comment>
<dbReference type="OrthoDB" id="9806926at2"/>
<dbReference type="PATRIC" id="fig|1265313.6.peg.563"/>
<dbReference type="STRING" id="1265313.HRUBRA_00568"/>